<dbReference type="RefSeq" id="WP_216456321.1">
    <property type="nucleotide sequence ID" value="NZ_JAHLQL010000001.1"/>
</dbReference>
<gene>
    <name evidence="1" type="ORF">KQI89_06030</name>
</gene>
<protein>
    <submittedName>
        <fullName evidence="1">Aminoglycoside 6-adenylyltransferase</fullName>
    </submittedName>
</protein>
<sequence>MRSEKEMFDLIFNVANKDNGVRVVYMNCSRQILM</sequence>
<evidence type="ECO:0000313" key="1">
    <source>
        <dbReference type="EMBL" id="MBU5591314.1"/>
    </source>
</evidence>
<reference evidence="1 2" key="1">
    <citation type="submission" date="2021-06" db="EMBL/GenBank/DDBJ databases">
        <authorList>
            <person name="Sun Q."/>
            <person name="Li D."/>
        </authorList>
    </citation>
    <scope>NUCLEOTIDE SEQUENCE [LARGE SCALE GENOMIC DNA]</scope>
    <source>
        <strain evidence="1 2">MSJ-4</strain>
    </source>
</reference>
<name>A0ABS6EYL4_9CLOT</name>
<organism evidence="1 2">
    <name type="scientific">Clostridium simiarum</name>
    <dbReference type="NCBI Taxonomy" id="2841506"/>
    <lineage>
        <taxon>Bacteria</taxon>
        <taxon>Bacillati</taxon>
        <taxon>Bacillota</taxon>
        <taxon>Clostridia</taxon>
        <taxon>Eubacteriales</taxon>
        <taxon>Clostridiaceae</taxon>
        <taxon>Clostridium</taxon>
    </lineage>
</organism>
<dbReference type="Proteomes" id="UP000736583">
    <property type="component" value="Unassembled WGS sequence"/>
</dbReference>
<dbReference type="InterPro" id="IPR007530">
    <property type="entry name" value="Aminoglycoside_adenylylTfrase"/>
</dbReference>
<evidence type="ECO:0000313" key="2">
    <source>
        <dbReference type="Proteomes" id="UP000736583"/>
    </source>
</evidence>
<dbReference type="Pfam" id="PF04439">
    <property type="entry name" value="Adenyl_transf"/>
    <property type="match status" value="1"/>
</dbReference>
<keyword evidence="2" id="KW-1185">Reference proteome</keyword>
<accession>A0ABS6EYL4</accession>
<comment type="caution">
    <text evidence="1">The sequence shown here is derived from an EMBL/GenBank/DDBJ whole genome shotgun (WGS) entry which is preliminary data.</text>
</comment>
<dbReference type="EMBL" id="JAHLQL010000001">
    <property type="protein sequence ID" value="MBU5591314.1"/>
    <property type="molecule type" value="Genomic_DNA"/>
</dbReference>
<proteinExistence type="predicted"/>